<reference evidence="3" key="1">
    <citation type="submission" date="2016-10" db="EMBL/GenBank/DDBJ databases">
        <title>Sequence of Gallionella enrichment culture.</title>
        <authorList>
            <person name="Poehlein A."/>
            <person name="Muehling M."/>
            <person name="Daniel R."/>
        </authorList>
    </citation>
    <scope>NUCLEOTIDE SEQUENCE</scope>
</reference>
<dbReference type="Gene3D" id="2.60.40.10">
    <property type="entry name" value="Immunoglobulins"/>
    <property type="match status" value="1"/>
</dbReference>
<protein>
    <recommendedName>
        <fullName evidence="4">DUF1593 domain-containing protein</fullName>
    </recommendedName>
</protein>
<dbReference type="EMBL" id="MLJW01000014">
    <property type="protein sequence ID" value="OIR13535.1"/>
    <property type="molecule type" value="Genomic_DNA"/>
</dbReference>
<sequence length="488" mass="53222">MTRNSSILALFAFLVAALSFSVPRMSAAIAGHSKPGPHRLIVLTDIGADPDDSESMVRLLLYSDEIDIQGLIATTSTWKRSSVSPEMIRHIIDAYGRVRGNLVLHDPNYPEAAALQAFVKQGLPVYGMQGVGPGRESEGSNWIIHCLEQKDDRPLWVSIWGGANTLAQALFTLRETKSPAELHRLVSKLRVYSISDQDDSGPWIRKAFPDLFMIVSPGGDYGSATWIGINSVVPGIDNTTISNRWIAANIQQGHGPLGAVYPDVAYGMEGDTPSWLGLIPNGLNSPEHPDWGGWGGRYELVRPNVPVADPKTFIGGVPIPQETRPIWTNAVDTYTPPVHGDYGRAIKPGDASFTGAAVSLWRWRDDFQNDFAARMEWATRPFKDANHPPVVTLTCPAAFTVKSGQGFALSVRAIDPDGDSLSYYWFPYPEAGTYRGPIAIDSAEDLPAAWVIAPKVTSPATMHFIVRVTDKGTPPLTRYGRVIVTVVP</sequence>
<evidence type="ECO:0000259" key="2">
    <source>
        <dbReference type="Pfam" id="PF21027"/>
    </source>
</evidence>
<name>A0A1J5SYH1_9ZZZZ</name>
<dbReference type="CDD" id="cd11304">
    <property type="entry name" value="Cadherin_repeat"/>
    <property type="match status" value="1"/>
</dbReference>
<comment type="caution">
    <text evidence="3">The sequence shown here is derived from an EMBL/GenBank/DDBJ whole genome shotgun (WGS) entry which is preliminary data.</text>
</comment>
<dbReference type="InterPro" id="IPR036452">
    <property type="entry name" value="Ribo_hydro-like"/>
</dbReference>
<evidence type="ECO:0008006" key="4">
    <source>
        <dbReference type="Google" id="ProtNLM"/>
    </source>
</evidence>
<dbReference type="Pfam" id="PF07632">
    <property type="entry name" value="Sde182_NH-like"/>
    <property type="match status" value="1"/>
</dbReference>
<dbReference type="Gene3D" id="3.90.245.10">
    <property type="entry name" value="Ribonucleoside hydrolase-like"/>
    <property type="match status" value="1"/>
</dbReference>
<feature type="domain" description="Cellulose-binding Sde182 nucleoside hydrolase-like" evidence="1">
    <location>
        <begin position="39"/>
        <end position="298"/>
    </location>
</feature>
<dbReference type="InterPro" id="IPR013783">
    <property type="entry name" value="Ig-like_fold"/>
</dbReference>
<evidence type="ECO:0000313" key="3">
    <source>
        <dbReference type="EMBL" id="OIR13535.1"/>
    </source>
</evidence>
<feature type="domain" description="Cellulose-binding Sde182 C-terminal" evidence="2">
    <location>
        <begin position="410"/>
        <end position="486"/>
    </location>
</feature>
<dbReference type="GO" id="GO:0016799">
    <property type="term" value="F:hydrolase activity, hydrolyzing N-glycosyl compounds"/>
    <property type="evidence" value="ECO:0007669"/>
    <property type="project" value="InterPro"/>
</dbReference>
<dbReference type="SUPFAM" id="SSF53590">
    <property type="entry name" value="Nucleoside hydrolase"/>
    <property type="match status" value="1"/>
</dbReference>
<accession>A0A1J5SYH1</accession>
<dbReference type="InterPro" id="IPR011483">
    <property type="entry name" value="Sde182_NH-like"/>
</dbReference>
<dbReference type="AlphaFoldDB" id="A0A1J5SYH1"/>
<proteinExistence type="predicted"/>
<gene>
    <name evidence="3" type="ORF">GALL_53520</name>
</gene>
<dbReference type="Pfam" id="PF21027">
    <property type="entry name" value="Sde0182_C"/>
    <property type="match status" value="1"/>
</dbReference>
<dbReference type="InterPro" id="IPR048527">
    <property type="entry name" value="Sde182_C"/>
</dbReference>
<organism evidence="3">
    <name type="scientific">mine drainage metagenome</name>
    <dbReference type="NCBI Taxonomy" id="410659"/>
    <lineage>
        <taxon>unclassified sequences</taxon>
        <taxon>metagenomes</taxon>
        <taxon>ecological metagenomes</taxon>
    </lineage>
</organism>
<evidence type="ECO:0000259" key="1">
    <source>
        <dbReference type="Pfam" id="PF07632"/>
    </source>
</evidence>